<dbReference type="SUPFAM" id="SSF52200">
    <property type="entry name" value="Toll/Interleukin receptor TIR domain"/>
    <property type="match status" value="1"/>
</dbReference>
<protein>
    <submittedName>
        <fullName evidence="2">TIR domain-containing protein</fullName>
    </submittedName>
</protein>
<evidence type="ECO:0000313" key="3">
    <source>
        <dbReference type="Proteomes" id="UP000273083"/>
    </source>
</evidence>
<name>A0A3N1XSB8_9FIRM</name>
<organism evidence="2 3">
    <name type="scientific">Mobilisporobacter senegalensis</name>
    <dbReference type="NCBI Taxonomy" id="1329262"/>
    <lineage>
        <taxon>Bacteria</taxon>
        <taxon>Bacillati</taxon>
        <taxon>Bacillota</taxon>
        <taxon>Clostridia</taxon>
        <taxon>Lachnospirales</taxon>
        <taxon>Lachnospiraceae</taxon>
        <taxon>Mobilisporobacter</taxon>
    </lineage>
</organism>
<evidence type="ECO:0000313" key="2">
    <source>
        <dbReference type="EMBL" id="ROR28082.1"/>
    </source>
</evidence>
<sequence length="382" mass="44103">MKSELLDLIRKIDNIRSHFHIKGGGGGFPSRNTIFDTPEFSNWKQEIQLVLQEIYDRTNDKFIWSLLVILQQRFNGWKDEQYFNELAGGLIAVSKNIDKYYASPLSTSNKTEEVQTVNQKSPKIFISHSSLDKDYVSKLIELFDGIGLNEQQVFCSSITGYDIPLNEDIYEYLKQQFQNHELHVIFILSDNYYDSVACMNEMGASWILQNKYTTILLPGFEFKEIKGAINPRQIGLKLDNELTDVKNKLGQLKDSIIEEFGLTRINDVRWEEKRNEFINAIYKQNTNGKLSENSQYLLKTACSDPQGTIIKIETLDGTSICVGKIEFITSQERREVAKWEDSLRELLKEGYIEEKGTKGEIFVTTLKGYDYISDLKSVDIRK</sequence>
<dbReference type="InterPro" id="IPR035897">
    <property type="entry name" value="Toll_tir_struct_dom_sf"/>
</dbReference>
<comment type="caution">
    <text evidence="2">The sequence shown here is derived from an EMBL/GenBank/DDBJ whole genome shotgun (WGS) entry which is preliminary data.</text>
</comment>
<dbReference type="AlphaFoldDB" id="A0A3N1XSB8"/>
<dbReference type="RefSeq" id="WP_123609271.1">
    <property type="nucleotide sequence ID" value="NZ_RJVG01000005.1"/>
</dbReference>
<reference evidence="2 3" key="1">
    <citation type="submission" date="2018-11" db="EMBL/GenBank/DDBJ databases">
        <title>Genomic Encyclopedia of Type Strains, Phase IV (KMG-IV): sequencing the most valuable type-strain genomes for metagenomic binning, comparative biology and taxonomic classification.</title>
        <authorList>
            <person name="Goeker M."/>
        </authorList>
    </citation>
    <scope>NUCLEOTIDE SEQUENCE [LARGE SCALE GENOMIC DNA]</scope>
    <source>
        <strain evidence="2 3">DSM 26537</strain>
    </source>
</reference>
<dbReference type="OrthoDB" id="4772211at2"/>
<proteinExistence type="predicted"/>
<dbReference type="InterPro" id="IPR000157">
    <property type="entry name" value="TIR_dom"/>
</dbReference>
<dbReference type="EMBL" id="RJVG01000005">
    <property type="protein sequence ID" value="ROR28082.1"/>
    <property type="molecule type" value="Genomic_DNA"/>
</dbReference>
<accession>A0A3N1XSB8</accession>
<gene>
    <name evidence="2" type="ORF">EDD66_10520</name>
</gene>
<dbReference type="GO" id="GO:0007165">
    <property type="term" value="P:signal transduction"/>
    <property type="evidence" value="ECO:0007669"/>
    <property type="project" value="InterPro"/>
</dbReference>
<evidence type="ECO:0000259" key="1">
    <source>
        <dbReference type="PROSITE" id="PS50104"/>
    </source>
</evidence>
<dbReference type="Gene3D" id="3.40.50.10140">
    <property type="entry name" value="Toll/interleukin-1 receptor homology (TIR) domain"/>
    <property type="match status" value="1"/>
</dbReference>
<feature type="domain" description="TIR" evidence="1">
    <location>
        <begin position="120"/>
        <end position="285"/>
    </location>
</feature>
<dbReference type="PROSITE" id="PS50104">
    <property type="entry name" value="TIR"/>
    <property type="match status" value="1"/>
</dbReference>
<dbReference type="Proteomes" id="UP000273083">
    <property type="component" value="Unassembled WGS sequence"/>
</dbReference>
<keyword evidence="3" id="KW-1185">Reference proteome</keyword>